<dbReference type="PANTHER" id="PTHR31592">
    <property type="entry name" value="TRANSMEMBRANE PROTEIN 192"/>
    <property type="match status" value="1"/>
</dbReference>
<evidence type="ECO:0000256" key="4">
    <source>
        <dbReference type="ARBA" id="ARBA00022692"/>
    </source>
</evidence>
<evidence type="ECO:0000256" key="5">
    <source>
        <dbReference type="ARBA" id="ARBA00022989"/>
    </source>
</evidence>
<keyword evidence="10" id="KW-1185">Reference proteome</keyword>
<dbReference type="Proteomes" id="UP000801492">
    <property type="component" value="Unassembled WGS sequence"/>
</dbReference>
<evidence type="ECO:0000256" key="7">
    <source>
        <dbReference type="SAM" id="Coils"/>
    </source>
</evidence>
<feature type="transmembrane region" description="Helical" evidence="8">
    <location>
        <begin position="60"/>
        <end position="78"/>
    </location>
</feature>
<dbReference type="Pfam" id="PF14802">
    <property type="entry name" value="TMEM192"/>
    <property type="match status" value="1"/>
</dbReference>
<dbReference type="GO" id="GO:0005770">
    <property type="term" value="C:late endosome"/>
    <property type="evidence" value="ECO:0007669"/>
    <property type="project" value="TreeGrafter"/>
</dbReference>
<comment type="caution">
    <text evidence="9">The sequence shown here is derived from an EMBL/GenBank/DDBJ whole genome shotgun (WGS) entry which is preliminary data.</text>
</comment>
<keyword evidence="4 8" id="KW-0812">Transmembrane</keyword>
<evidence type="ECO:0000256" key="1">
    <source>
        <dbReference type="ARBA" id="ARBA00004141"/>
    </source>
</evidence>
<comment type="subcellular location">
    <subcellularLocation>
        <location evidence="1">Membrane</location>
        <topology evidence="1">Multi-pass membrane protein</topology>
    </subcellularLocation>
</comment>
<accession>A0A8K0G2B5</accession>
<evidence type="ECO:0000313" key="10">
    <source>
        <dbReference type="Proteomes" id="UP000801492"/>
    </source>
</evidence>
<gene>
    <name evidence="9" type="ORF">ILUMI_22736</name>
</gene>
<name>A0A8K0G2B5_IGNLU</name>
<keyword evidence="6 8" id="KW-0472">Membrane</keyword>
<protein>
    <recommendedName>
        <fullName evidence="3">Transmembrane protein 192</fullName>
    </recommendedName>
</protein>
<organism evidence="9 10">
    <name type="scientific">Ignelater luminosus</name>
    <name type="common">Cucubano</name>
    <name type="synonym">Pyrophorus luminosus</name>
    <dbReference type="NCBI Taxonomy" id="2038154"/>
    <lineage>
        <taxon>Eukaryota</taxon>
        <taxon>Metazoa</taxon>
        <taxon>Ecdysozoa</taxon>
        <taxon>Arthropoda</taxon>
        <taxon>Hexapoda</taxon>
        <taxon>Insecta</taxon>
        <taxon>Pterygota</taxon>
        <taxon>Neoptera</taxon>
        <taxon>Endopterygota</taxon>
        <taxon>Coleoptera</taxon>
        <taxon>Polyphaga</taxon>
        <taxon>Elateriformia</taxon>
        <taxon>Elateroidea</taxon>
        <taxon>Elateridae</taxon>
        <taxon>Agrypninae</taxon>
        <taxon>Pyrophorini</taxon>
        <taxon>Ignelater</taxon>
    </lineage>
</organism>
<evidence type="ECO:0000313" key="9">
    <source>
        <dbReference type="EMBL" id="KAF2883426.1"/>
    </source>
</evidence>
<sequence length="235" mass="27221">MEGTVMDENEDSQLDLKPYVYKPLKTVVPLIVIMSVMLVFTIIAAVFCLINLVPSTRCRVHYILIYFNVVLWFLILPTESALKFQFLELHKNGYVEFYRENHPLLEVPTYTVGWGNTMFLLTESIWQFVYPDSFEKRCRCGSSNLGVIGYLASFILLEFFAIVGFGLTHIGNAWIFHKLKSPPDDQVEQSFLQSQIEEIEELIEEQADMIEQLTEDNARLSEKLRMLEMSPRSSN</sequence>
<proteinExistence type="inferred from homology"/>
<dbReference type="InterPro" id="IPR029399">
    <property type="entry name" value="TMEM192"/>
</dbReference>
<evidence type="ECO:0000256" key="6">
    <source>
        <dbReference type="ARBA" id="ARBA00023136"/>
    </source>
</evidence>
<feature type="transmembrane region" description="Helical" evidence="8">
    <location>
        <begin position="27"/>
        <end position="53"/>
    </location>
</feature>
<evidence type="ECO:0000256" key="3">
    <source>
        <dbReference type="ARBA" id="ARBA00014635"/>
    </source>
</evidence>
<dbReference type="EMBL" id="VTPC01090419">
    <property type="protein sequence ID" value="KAF2883426.1"/>
    <property type="molecule type" value="Genomic_DNA"/>
</dbReference>
<dbReference type="PANTHER" id="PTHR31592:SF1">
    <property type="entry name" value="TRANSMEMBRANE PROTEIN 192"/>
    <property type="match status" value="1"/>
</dbReference>
<keyword evidence="7" id="KW-0175">Coiled coil</keyword>
<feature type="transmembrane region" description="Helical" evidence="8">
    <location>
        <begin position="147"/>
        <end position="170"/>
    </location>
</feature>
<evidence type="ECO:0000256" key="8">
    <source>
        <dbReference type="SAM" id="Phobius"/>
    </source>
</evidence>
<feature type="coiled-coil region" evidence="7">
    <location>
        <begin position="189"/>
        <end position="230"/>
    </location>
</feature>
<dbReference type="GO" id="GO:0005765">
    <property type="term" value="C:lysosomal membrane"/>
    <property type="evidence" value="ECO:0007669"/>
    <property type="project" value="TreeGrafter"/>
</dbReference>
<dbReference type="AlphaFoldDB" id="A0A8K0G2B5"/>
<evidence type="ECO:0000256" key="2">
    <source>
        <dbReference type="ARBA" id="ARBA00006314"/>
    </source>
</evidence>
<keyword evidence="5 8" id="KW-1133">Transmembrane helix</keyword>
<reference evidence="9" key="1">
    <citation type="submission" date="2019-08" db="EMBL/GenBank/DDBJ databases">
        <title>The genome of the North American firefly Photinus pyralis.</title>
        <authorList>
            <consortium name="Photinus pyralis genome working group"/>
            <person name="Fallon T.R."/>
            <person name="Sander Lower S.E."/>
            <person name="Weng J.-K."/>
        </authorList>
    </citation>
    <scope>NUCLEOTIDE SEQUENCE</scope>
    <source>
        <strain evidence="9">TRF0915ILg1</strain>
        <tissue evidence="9">Whole body</tissue>
    </source>
</reference>
<comment type="similarity">
    <text evidence="2">Belongs to the TMEM192 family.</text>
</comment>